<evidence type="ECO:0000259" key="1">
    <source>
        <dbReference type="Pfam" id="PF12697"/>
    </source>
</evidence>
<evidence type="ECO:0000313" key="3">
    <source>
        <dbReference type="Proteomes" id="UP001165270"/>
    </source>
</evidence>
<dbReference type="Proteomes" id="UP001165270">
    <property type="component" value="Unassembled WGS sequence"/>
</dbReference>
<gene>
    <name evidence="2" type="ORF">MQN93_15830</name>
</gene>
<dbReference type="InterPro" id="IPR050266">
    <property type="entry name" value="AB_hydrolase_sf"/>
</dbReference>
<dbReference type="EMBL" id="JALDAX010000005">
    <property type="protein sequence ID" value="MCI3241186.1"/>
    <property type="molecule type" value="Genomic_DNA"/>
</dbReference>
<dbReference type="RefSeq" id="WP_242709960.1">
    <property type="nucleotide sequence ID" value="NZ_JALDAX010000005.1"/>
</dbReference>
<reference evidence="2" key="1">
    <citation type="submission" date="2022-03" db="EMBL/GenBank/DDBJ databases">
        <title>Streptomyces 7R015 and 7R016 isolated from Barleria lupulina in Thailand.</title>
        <authorList>
            <person name="Kanchanasin P."/>
            <person name="Phongsopitanun W."/>
            <person name="Tanasupawat S."/>
        </authorList>
    </citation>
    <scope>NUCLEOTIDE SEQUENCE</scope>
    <source>
        <strain evidence="2">7R016</strain>
    </source>
</reference>
<dbReference type="PANTHER" id="PTHR43798">
    <property type="entry name" value="MONOACYLGLYCEROL LIPASE"/>
    <property type="match status" value="1"/>
</dbReference>
<protein>
    <submittedName>
        <fullName evidence="2">Alpha/beta hydrolase</fullName>
    </submittedName>
</protein>
<proteinExistence type="predicted"/>
<feature type="domain" description="AB hydrolase-1" evidence="1">
    <location>
        <begin position="25"/>
        <end position="238"/>
    </location>
</feature>
<dbReference type="PANTHER" id="PTHR43798:SF33">
    <property type="entry name" value="HYDROLASE, PUTATIVE (AFU_ORTHOLOGUE AFUA_2G14860)-RELATED"/>
    <property type="match status" value="1"/>
</dbReference>
<dbReference type="Gene3D" id="3.40.50.1820">
    <property type="entry name" value="alpha/beta hydrolase"/>
    <property type="match status" value="1"/>
</dbReference>
<evidence type="ECO:0000313" key="2">
    <source>
        <dbReference type="EMBL" id="MCI3241186.1"/>
    </source>
</evidence>
<dbReference type="GO" id="GO:0016787">
    <property type="term" value="F:hydrolase activity"/>
    <property type="evidence" value="ECO:0007669"/>
    <property type="project" value="UniProtKB-KW"/>
</dbReference>
<comment type="caution">
    <text evidence="2">The sequence shown here is derived from an EMBL/GenBank/DDBJ whole genome shotgun (WGS) entry which is preliminary data.</text>
</comment>
<organism evidence="2 3">
    <name type="scientific">Streptomyces spinosisporus</name>
    <dbReference type="NCBI Taxonomy" id="2927582"/>
    <lineage>
        <taxon>Bacteria</taxon>
        <taxon>Bacillati</taxon>
        <taxon>Actinomycetota</taxon>
        <taxon>Actinomycetes</taxon>
        <taxon>Kitasatosporales</taxon>
        <taxon>Streptomycetaceae</taxon>
        <taxon>Streptomyces</taxon>
    </lineage>
</organism>
<keyword evidence="3" id="KW-1185">Reference proteome</keyword>
<sequence>MGDYVELPGVRTWYETDGAADAEPLLLLHGGLCTNETWAAQRPGLAAAYRLFLPERRAHGHTPDVEGPLSYTDMAGDTVDFLDTVVRGPAHLVGWSDGGIVALLVALARPDLVRKVVAVGANFRPAPEILADPAMIEHMADDGPEMAPLRDLYTAVTPDGADHWPVVLRKMAAMFAVEPTLTTAELSRITAPTLVVAGDDDMMTLEHTVDLYRAVPDAQLAVVPGASHAVPLEKPELLNTLILDFLTKDAAPTMFPVRRGRADAS</sequence>
<dbReference type="Pfam" id="PF12697">
    <property type="entry name" value="Abhydrolase_6"/>
    <property type="match status" value="1"/>
</dbReference>
<dbReference type="SUPFAM" id="SSF53474">
    <property type="entry name" value="alpha/beta-Hydrolases"/>
    <property type="match status" value="1"/>
</dbReference>
<dbReference type="InterPro" id="IPR029058">
    <property type="entry name" value="AB_hydrolase_fold"/>
</dbReference>
<name>A0ABS9XGK9_9ACTN</name>
<accession>A0ABS9XGK9</accession>
<dbReference type="InterPro" id="IPR000073">
    <property type="entry name" value="AB_hydrolase_1"/>
</dbReference>
<keyword evidence="2" id="KW-0378">Hydrolase</keyword>